<dbReference type="KEGG" id="nmk:CHR53_07555"/>
<evidence type="ECO:0000313" key="7">
    <source>
        <dbReference type="EMBL" id="AZU61120.1"/>
    </source>
</evidence>
<gene>
    <name evidence="7" type="ORF">CHR53_07555</name>
</gene>
<keyword evidence="3 5" id="KW-0413">Isomerase</keyword>
<evidence type="ECO:0000256" key="1">
    <source>
        <dbReference type="ARBA" id="ARBA00000073"/>
    </source>
</evidence>
<dbReference type="SUPFAM" id="SSF55120">
    <property type="entry name" value="Pseudouridine synthase"/>
    <property type="match status" value="1"/>
</dbReference>
<dbReference type="EMBL" id="CP022572">
    <property type="protein sequence ID" value="AZU61120.1"/>
    <property type="molecule type" value="Genomic_DNA"/>
</dbReference>
<dbReference type="PROSITE" id="PS01129">
    <property type="entry name" value="PSI_RLU"/>
    <property type="match status" value="1"/>
</dbReference>
<evidence type="ECO:0000256" key="2">
    <source>
        <dbReference type="ARBA" id="ARBA00010876"/>
    </source>
</evidence>
<dbReference type="Pfam" id="PF00849">
    <property type="entry name" value="PseudoU_synth_2"/>
    <property type="match status" value="1"/>
</dbReference>
<reference evidence="7 8" key="1">
    <citation type="submission" date="2017-07" db="EMBL/GenBank/DDBJ databases">
        <title>The complete genome sequence of Bacillus mesonae strain H20-5, an efficient strain improving plant abiotic stress resistance.</title>
        <authorList>
            <person name="Kim S.Y."/>
            <person name="Song H."/>
            <person name="Sang M.K."/>
            <person name="Weon H.-Y."/>
            <person name="Song J."/>
        </authorList>
    </citation>
    <scope>NUCLEOTIDE SEQUENCE [LARGE SCALE GENOMIC DNA]</scope>
    <source>
        <strain evidence="7 8">H20-5</strain>
    </source>
</reference>
<organism evidence="7 8">
    <name type="scientific">Neobacillus mesonae</name>
    <dbReference type="NCBI Taxonomy" id="1193713"/>
    <lineage>
        <taxon>Bacteria</taxon>
        <taxon>Bacillati</taxon>
        <taxon>Bacillota</taxon>
        <taxon>Bacilli</taxon>
        <taxon>Bacillales</taxon>
        <taxon>Bacillaceae</taxon>
        <taxon>Neobacillus</taxon>
    </lineage>
</organism>
<dbReference type="FunFam" id="3.30.2350.10:FF:000005">
    <property type="entry name" value="Pseudouridine synthase"/>
    <property type="match status" value="1"/>
</dbReference>
<dbReference type="GO" id="GO:0140098">
    <property type="term" value="F:catalytic activity, acting on RNA"/>
    <property type="evidence" value="ECO:0007669"/>
    <property type="project" value="UniProtKB-ARBA"/>
</dbReference>
<dbReference type="CDD" id="cd02869">
    <property type="entry name" value="PseudoU_synth_RluA_like"/>
    <property type="match status" value="1"/>
</dbReference>
<dbReference type="InterPro" id="IPR006225">
    <property type="entry name" value="PsdUridine_synth_RluC/D"/>
</dbReference>
<dbReference type="GO" id="GO:0000455">
    <property type="term" value="P:enzyme-directed rRNA pseudouridine synthesis"/>
    <property type="evidence" value="ECO:0007669"/>
    <property type="project" value="TreeGrafter"/>
</dbReference>
<evidence type="ECO:0000256" key="3">
    <source>
        <dbReference type="ARBA" id="ARBA00023235"/>
    </source>
</evidence>
<dbReference type="InterPro" id="IPR020103">
    <property type="entry name" value="PsdUridine_synth_cat_dom_sf"/>
</dbReference>
<comment type="similarity">
    <text evidence="2 5">Belongs to the pseudouridine synthase RluA family.</text>
</comment>
<protein>
    <recommendedName>
        <fullName evidence="5">Pseudouridine synthase</fullName>
        <ecNumber evidence="5">5.4.99.-</ecNumber>
    </recommendedName>
</protein>
<dbReference type="PANTHER" id="PTHR21600">
    <property type="entry name" value="MITOCHONDRIAL RNA PSEUDOURIDINE SYNTHASE"/>
    <property type="match status" value="1"/>
</dbReference>
<comment type="function">
    <text evidence="5">Responsible for synthesis of pseudouridine from uracil.</text>
</comment>
<dbReference type="Gene3D" id="3.30.2350.10">
    <property type="entry name" value="Pseudouridine synthase"/>
    <property type="match status" value="1"/>
</dbReference>
<evidence type="ECO:0000313" key="8">
    <source>
        <dbReference type="Proteomes" id="UP000282892"/>
    </source>
</evidence>
<sequence>MQRLGDWFQLIIPKEWAGITIDELFRKEWESSKKLTHSFRMEDSVQVNGHAINWNTPLSAGSRLQVRVFNEEEIQVTSYYHEIEVLYEDDHLIVVNKPPFMKTHPNDNRDEENTLINAVQFHMLANGEIRNVRQIHRLDRDTSGAILFAKHALAGAILDRKLIKREIKRTYLAMAEGLLRKKTGVIDAPIGRDRHHPTKRRVSSSGQPAITHYQVIKEDKQRNVSYVKCWLETGRTHQIRVHLDSIGHPLSGDTLYGGKPIVNRQALHAIKLEFHHPFTQEKIECIAPFRDKPEIFKQIDMHLL</sequence>
<comment type="catalytic activity">
    <reaction evidence="1 5">
        <text>a uridine in RNA = a pseudouridine in RNA</text>
        <dbReference type="Rhea" id="RHEA:48348"/>
        <dbReference type="Rhea" id="RHEA-COMP:12068"/>
        <dbReference type="Rhea" id="RHEA-COMP:12069"/>
        <dbReference type="ChEBI" id="CHEBI:65314"/>
        <dbReference type="ChEBI" id="CHEBI:65315"/>
    </reaction>
</comment>
<dbReference type="STRING" id="1193713.GCA_001636315_03953"/>
<dbReference type="PANTHER" id="PTHR21600:SF71">
    <property type="entry name" value="PSEUDOURIDINE SYNTHASE"/>
    <property type="match status" value="1"/>
</dbReference>
<dbReference type="OrthoDB" id="9807829at2"/>
<feature type="domain" description="Pseudouridine synthase RsuA/RluA-like" evidence="6">
    <location>
        <begin position="91"/>
        <end position="244"/>
    </location>
</feature>
<dbReference type="InterPro" id="IPR006224">
    <property type="entry name" value="PsdUridine_synth_RluA-like_CS"/>
</dbReference>
<dbReference type="Proteomes" id="UP000282892">
    <property type="component" value="Chromosome"/>
</dbReference>
<proteinExistence type="inferred from homology"/>
<dbReference type="GO" id="GO:0003723">
    <property type="term" value="F:RNA binding"/>
    <property type="evidence" value="ECO:0007669"/>
    <property type="project" value="InterPro"/>
</dbReference>
<name>A0A3Q9QXK7_9BACI</name>
<dbReference type="InterPro" id="IPR006145">
    <property type="entry name" value="PsdUridine_synth_RsuA/RluA"/>
</dbReference>
<evidence type="ECO:0000256" key="5">
    <source>
        <dbReference type="RuleBase" id="RU362028"/>
    </source>
</evidence>
<accession>A0A3Q9QXK7</accession>
<keyword evidence="8" id="KW-1185">Reference proteome</keyword>
<dbReference type="AlphaFoldDB" id="A0A3Q9QXK7"/>
<dbReference type="NCBIfam" id="TIGR00005">
    <property type="entry name" value="rluA_subfam"/>
    <property type="match status" value="1"/>
</dbReference>
<dbReference type="InterPro" id="IPR050188">
    <property type="entry name" value="RluA_PseudoU_synthase"/>
</dbReference>
<evidence type="ECO:0000256" key="4">
    <source>
        <dbReference type="PIRSR" id="PIRSR606225-1"/>
    </source>
</evidence>
<feature type="active site" evidence="4">
    <location>
        <position position="139"/>
    </location>
</feature>
<dbReference type="EC" id="5.4.99.-" evidence="5"/>
<evidence type="ECO:0000259" key="6">
    <source>
        <dbReference type="Pfam" id="PF00849"/>
    </source>
</evidence>
<dbReference type="RefSeq" id="WP_066394338.1">
    <property type="nucleotide sequence ID" value="NZ_CP022572.1"/>
</dbReference>
<dbReference type="GO" id="GO:0009982">
    <property type="term" value="F:pseudouridine synthase activity"/>
    <property type="evidence" value="ECO:0007669"/>
    <property type="project" value="InterPro"/>
</dbReference>